<proteinExistence type="predicted"/>
<sequence>MAKLLIYGASGYTGTRNIRTFVHVSGDAFAEGRLADLPDGPTAEQRAANPCRVAAVVTGADGAVTREVLHTRNGYSFTSVAAVQAARRVMAGVACGGFPDAGWDLW</sequence>
<dbReference type="OrthoDB" id="10268090at2759"/>
<dbReference type="Proteomes" id="UP000572817">
    <property type="component" value="Unassembled WGS sequence"/>
</dbReference>
<dbReference type="AlphaFoldDB" id="A0A8H4IM36"/>
<dbReference type="EMBL" id="WWBZ02000062">
    <property type="protein sequence ID" value="KAF4302779.1"/>
    <property type="molecule type" value="Genomic_DNA"/>
</dbReference>
<accession>A0A8H4IM36</accession>
<reference evidence="1" key="1">
    <citation type="submission" date="2020-04" db="EMBL/GenBank/DDBJ databases">
        <title>Genome Assembly and Annotation of Botryosphaeria dothidea sdau 11-99, a Latent Pathogen of Apple Fruit Ring Rot in China.</title>
        <authorList>
            <person name="Yu C."/>
            <person name="Diao Y."/>
            <person name="Lu Q."/>
            <person name="Zhao J."/>
            <person name="Cui S."/>
            <person name="Peng C."/>
            <person name="He B."/>
            <person name="Liu H."/>
        </authorList>
    </citation>
    <scope>NUCLEOTIDE SEQUENCE [LARGE SCALE GENOMIC DNA]</scope>
    <source>
        <strain evidence="1">Sdau11-99</strain>
    </source>
</reference>
<evidence type="ECO:0000313" key="1">
    <source>
        <dbReference type="EMBL" id="KAF4302779.1"/>
    </source>
</evidence>
<gene>
    <name evidence="1" type="ORF">GTA08_BOTSDO09342</name>
</gene>
<evidence type="ECO:0000313" key="2">
    <source>
        <dbReference type="Proteomes" id="UP000572817"/>
    </source>
</evidence>
<comment type="caution">
    <text evidence="1">The sequence shown here is derived from an EMBL/GenBank/DDBJ whole genome shotgun (WGS) entry which is preliminary data.</text>
</comment>
<name>A0A8H4IM36_9PEZI</name>
<keyword evidence="2" id="KW-1185">Reference proteome</keyword>
<organism evidence="1 2">
    <name type="scientific">Botryosphaeria dothidea</name>
    <dbReference type="NCBI Taxonomy" id="55169"/>
    <lineage>
        <taxon>Eukaryota</taxon>
        <taxon>Fungi</taxon>
        <taxon>Dikarya</taxon>
        <taxon>Ascomycota</taxon>
        <taxon>Pezizomycotina</taxon>
        <taxon>Dothideomycetes</taxon>
        <taxon>Dothideomycetes incertae sedis</taxon>
        <taxon>Botryosphaeriales</taxon>
        <taxon>Botryosphaeriaceae</taxon>
        <taxon>Botryosphaeria</taxon>
    </lineage>
</organism>
<protein>
    <submittedName>
        <fullName evidence="1">Uncharacterized protein</fullName>
    </submittedName>
</protein>